<dbReference type="PANTHER" id="PTHR10676:SF365">
    <property type="entry name" value="AAA+ ATPASE DOMAIN-CONTAINING PROTEIN"/>
    <property type="match status" value="1"/>
</dbReference>
<dbReference type="InterPro" id="IPR013594">
    <property type="entry name" value="Dynein_heavy_tail"/>
</dbReference>
<dbReference type="InterPro" id="IPR026983">
    <property type="entry name" value="DHC"/>
</dbReference>
<dbReference type="PANTHER" id="PTHR10676">
    <property type="entry name" value="DYNEIN HEAVY CHAIN FAMILY PROTEIN"/>
    <property type="match status" value="1"/>
</dbReference>
<evidence type="ECO:0000256" key="1">
    <source>
        <dbReference type="SAM" id="Coils"/>
    </source>
</evidence>
<reference evidence="3 4" key="1">
    <citation type="submission" date="2013-02" db="EMBL/GenBank/DDBJ databases">
        <title>The Genome Sequence of Plasmodium falciparum UGT5.1.</title>
        <authorList>
            <consortium name="The Broad Institute Genome Sequencing Platform"/>
            <consortium name="The Broad Institute Genome Sequencing Center for Infectious Disease"/>
            <person name="Neafsey D."/>
            <person name="Cheeseman I."/>
            <person name="Volkman S."/>
            <person name="Adams J."/>
            <person name="Walker B."/>
            <person name="Young S.K."/>
            <person name="Zeng Q."/>
            <person name="Gargeya S."/>
            <person name="Fitzgerald M."/>
            <person name="Haas B."/>
            <person name="Abouelleil A."/>
            <person name="Alvarado L."/>
            <person name="Arachchi H.M."/>
            <person name="Berlin A.M."/>
            <person name="Chapman S.B."/>
            <person name="Dewar J."/>
            <person name="Goldberg J."/>
            <person name="Griggs A."/>
            <person name="Gujja S."/>
            <person name="Hansen M."/>
            <person name="Howarth C."/>
            <person name="Imamovic A."/>
            <person name="Larimer J."/>
            <person name="McCowan C."/>
            <person name="Murphy C."/>
            <person name="Neiman D."/>
            <person name="Pearson M."/>
            <person name="Priest M."/>
            <person name="Roberts A."/>
            <person name="Saif S."/>
            <person name="Shea T."/>
            <person name="Sisk P."/>
            <person name="Sykes S."/>
            <person name="Wortman J."/>
            <person name="Nusbaum C."/>
            <person name="Birren B."/>
        </authorList>
    </citation>
    <scope>NUCLEOTIDE SEQUENCE [LARGE SCALE GENOMIC DNA]</scope>
    <source>
        <strain evidence="3 4">UGT5.1</strain>
    </source>
</reference>
<dbReference type="GO" id="GO:0036158">
    <property type="term" value="P:outer dynein arm assembly"/>
    <property type="evidence" value="ECO:0007669"/>
    <property type="project" value="TreeGrafter"/>
</dbReference>
<dbReference type="EMBL" id="KE124758">
    <property type="protein sequence ID" value="EWC73523.1"/>
    <property type="molecule type" value="Genomic_DNA"/>
</dbReference>
<feature type="domain" description="Dynein heavy chain tail" evidence="2">
    <location>
        <begin position="23"/>
        <end position="182"/>
    </location>
</feature>
<name>W7JFK4_PLAFA</name>
<dbReference type="Proteomes" id="UP000030697">
    <property type="component" value="Unassembled WGS sequence"/>
</dbReference>
<dbReference type="GO" id="GO:0097729">
    <property type="term" value="C:9+2 motile cilium"/>
    <property type="evidence" value="ECO:0007669"/>
    <property type="project" value="TreeGrafter"/>
</dbReference>
<dbReference type="GO" id="GO:0045505">
    <property type="term" value="F:dynein intermediate chain binding"/>
    <property type="evidence" value="ECO:0007669"/>
    <property type="project" value="InterPro"/>
</dbReference>
<dbReference type="Pfam" id="PF08385">
    <property type="entry name" value="DHC_N1"/>
    <property type="match status" value="1"/>
</dbReference>
<keyword evidence="1" id="KW-0175">Coiled coil</keyword>
<accession>W7JFK4</accession>
<dbReference type="GO" id="GO:0036157">
    <property type="term" value="C:outer dynein arm"/>
    <property type="evidence" value="ECO:0007669"/>
    <property type="project" value="TreeGrafter"/>
</dbReference>
<evidence type="ECO:0000313" key="3">
    <source>
        <dbReference type="EMBL" id="EWC73523.1"/>
    </source>
</evidence>
<feature type="coiled-coil region" evidence="1">
    <location>
        <begin position="55"/>
        <end position="82"/>
    </location>
</feature>
<evidence type="ECO:0000259" key="2">
    <source>
        <dbReference type="Pfam" id="PF08385"/>
    </source>
</evidence>
<dbReference type="GO" id="GO:0008569">
    <property type="term" value="F:minus-end-directed microtubule motor activity"/>
    <property type="evidence" value="ECO:0007669"/>
    <property type="project" value="TreeGrafter"/>
</dbReference>
<dbReference type="GO" id="GO:0051959">
    <property type="term" value="F:dynein light intermediate chain binding"/>
    <property type="evidence" value="ECO:0007669"/>
    <property type="project" value="InterPro"/>
</dbReference>
<proteinExistence type="predicted"/>
<dbReference type="AlphaFoldDB" id="W7JFK4"/>
<organism evidence="3 4">
    <name type="scientific">Plasmodium falciparum UGT5.1</name>
    <dbReference type="NCBI Taxonomy" id="1237627"/>
    <lineage>
        <taxon>Eukaryota</taxon>
        <taxon>Sar</taxon>
        <taxon>Alveolata</taxon>
        <taxon>Apicomplexa</taxon>
        <taxon>Aconoidasida</taxon>
        <taxon>Haemosporida</taxon>
        <taxon>Plasmodiidae</taxon>
        <taxon>Plasmodium</taxon>
        <taxon>Plasmodium (Laverania)</taxon>
    </lineage>
</organism>
<sequence>MFYIYDEDLKYLTLCEYICDVEKKYNILQDLLEELNLDVTIGIIQILDKNKCANVNKYNGLIEVMRDKCNKLEEKLKALNLLKEPFKNLDINISVENVYNILPTIVNRLKLIFKFSKYYKHSDKINDLITLLLNEFIRKLQNYIDLSKLYTKEVKELSGTLDECINFVTYWEYLINISFNISQEKNEKIDNIIQNFNLSN</sequence>
<dbReference type="GO" id="GO:0060294">
    <property type="term" value="P:cilium movement involved in cell motility"/>
    <property type="evidence" value="ECO:0007669"/>
    <property type="project" value="TreeGrafter"/>
</dbReference>
<protein>
    <recommendedName>
        <fullName evidence="2">Dynein heavy chain tail domain-containing protein</fullName>
    </recommendedName>
</protein>
<gene>
    <name evidence="3" type="ORF">C923_05779</name>
</gene>
<evidence type="ECO:0000313" key="4">
    <source>
        <dbReference type="Proteomes" id="UP000030697"/>
    </source>
</evidence>